<sequence length="232" mass="25330">MSGGATNSSKNAGVATTGYLCRAWKLVLCISLLSLVFCAPDLQSFFFSNSTSSSTSSYRSLPLPPSSPSYRSVPALLLAFLSNHQEAAGLSSGSSRWRAGRKMGEGARAGRATTASAGHGHRTRKERTKSGGQWKLVREQYTFAQGSAPFNSCHASTIVEVEMDHFLVAYFGGAKEGATDVKIWLQRYTDGVWHPPEIADEEPDVPMWNPVLFQMPSKELLLFYKVGQEVQK</sequence>
<feature type="region of interest" description="Disordered" evidence="1">
    <location>
        <begin position="91"/>
        <end position="131"/>
    </location>
</feature>
<organism evidence="3 4">
    <name type="scientific">Colocasia esculenta</name>
    <name type="common">Wild taro</name>
    <name type="synonym">Arum esculentum</name>
    <dbReference type="NCBI Taxonomy" id="4460"/>
    <lineage>
        <taxon>Eukaryota</taxon>
        <taxon>Viridiplantae</taxon>
        <taxon>Streptophyta</taxon>
        <taxon>Embryophyta</taxon>
        <taxon>Tracheophyta</taxon>
        <taxon>Spermatophyta</taxon>
        <taxon>Magnoliopsida</taxon>
        <taxon>Liliopsida</taxon>
        <taxon>Araceae</taxon>
        <taxon>Aroideae</taxon>
        <taxon>Colocasieae</taxon>
        <taxon>Colocasia</taxon>
    </lineage>
</organism>
<dbReference type="Proteomes" id="UP000652761">
    <property type="component" value="Unassembled WGS sequence"/>
</dbReference>
<feature type="domain" description="Sialidase" evidence="2">
    <location>
        <begin position="165"/>
        <end position="231"/>
    </location>
</feature>
<accession>A0A843WC44</accession>
<gene>
    <name evidence="3" type="ORF">Taro_038203</name>
</gene>
<dbReference type="PANTHER" id="PTHR43752:SF2">
    <property type="entry name" value="BNR_ASP-BOX REPEAT FAMILY PROTEIN"/>
    <property type="match status" value="1"/>
</dbReference>
<evidence type="ECO:0000313" key="4">
    <source>
        <dbReference type="Proteomes" id="UP000652761"/>
    </source>
</evidence>
<evidence type="ECO:0000256" key="1">
    <source>
        <dbReference type="SAM" id="MobiDB-lite"/>
    </source>
</evidence>
<evidence type="ECO:0000259" key="2">
    <source>
        <dbReference type="Pfam" id="PF13088"/>
    </source>
</evidence>
<dbReference type="SUPFAM" id="SSF50939">
    <property type="entry name" value="Sialidases"/>
    <property type="match status" value="1"/>
</dbReference>
<name>A0A843WC44_COLES</name>
<protein>
    <recommendedName>
        <fullName evidence="2">Sialidase domain-containing protein</fullName>
    </recommendedName>
</protein>
<dbReference type="OrthoDB" id="504663at2759"/>
<comment type="caution">
    <text evidence="3">The sequence shown here is derived from an EMBL/GenBank/DDBJ whole genome shotgun (WGS) entry which is preliminary data.</text>
</comment>
<feature type="compositionally biased region" description="Low complexity" evidence="1">
    <location>
        <begin position="109"/>
        <end position="118"/>
    </location>
</feature>
<dbReference type="InterPro" id="IPR011040">
    <property type="entry name" value="Sialidase"/>
</dbReference>
<dbReference type="EMBL" id="NMUH01003402">
    <property type="protein sequence ID" value="MQM05396.1"/>
    <property type="molecule type" value="Genomic_DNA"/>
</dbReference>
<proteinExistence type="predicted"/>
<dbReference type="InterPro" id="IPR036278">
    <property type="entry name" value="Sialidase_sf"/>
</dbReference>
<reference evidence="3" key="1">
    <citation type="submission" date="2017-07" db="EMBL/GenBank/DDBJ databases">
        <title>Taro Niue Genome Assembly and Annotation.</title>
        <authorList>
            <person name="Atibalentja N."/>
            <person name="Keating K."/>
            <person name="Fields C.J."/>
        </authorList>
    </citation>
    <scope>NUCLEOTIDE SEQUENCE</scope>
    <source>
        <strain evidence="3">Niue_2</strain>
        <tissue evidence="3">Leaf</tissue>
    </source>
</reference>
<dbReference type="Pfam" id="PF13088">
    <property type="entry name" value="BNR_2"/>
    <property type="match status" value="1"/>
</dbReference>
<evidence type="ECO:0000313" key="3">
    <source>
        <dbReference type="EMBL" id="MQM05396.1"/>
    </source>
</evidence>
<dbReference type="PANTHER" id="PTHR43752">
    <property type="entry name" value="BNR/ASP-BOX REPEAT FAMILY PROTEIN"/>
    <property type="match status" value="1"/>
</dbReference>
<dbReference type="AlphaFoldDB" id="A0A843WC44"/>
<keyword evidence="4" id="KW-1185">Reference proteome</keyword>